<keyword evidence="1 5" id="KW-0853">WD repeat</keyword>
<feature type="binding site" evidence="7">
    <location>
        <position position="114"/>
    </location>
    <ligand>
        <name>ATP</name>
        <dbReference type="ChEBI" id="CHEBI:30616"/>
    </ligand>
</feature>
<reference evidence="10 11" key="1">
    <citation type="journal article" date="2011" name="Stand. Genomic Sci.">
        <title>Non-contiguous finished genome sequence and contextual data of the filamentous soil bacterium Ktedonobacter racemifer type strain (SOSP1-21).</title>
        <authorList>
            <person name="Chang Y.J."/>
            <person name="Land M."/>
            <person name="Hauser L."/>
            <person name="Chertkov O."/>
            <person name="Del Rio T.G."/>
            <person name="Nolan M."/>
            <person name="Copeland A."/>
            <person name="Tice H."/>
            <person name="Cheng J.F."/>
            <person name="Lucas S."/>
            <person name="Han C."/>
            <person name="Goodwin L."/>
            <person name="Pitluck S."/>
            <person name="Ivanova N."/>
            <person name="Ovchinikova G."/>
            <person name="Pati A."/>
            <person name="Chen A."/>
            <person name="Palaniappan K."/>
            <person name="Mavromatis K."/>
            <person name="Liolios K."/>
            <person name="Brettin T."/>
            <person name="Fiebig A."/>
            <person name="Rohde M."/>
            <person name="Abt B."/>
            <person name="Goker M."/>
            <person name="Detter J.C."/>
            <person name="Woyke T."/>
            <person name="Bristow J."/>
            <person name="Eisen J.A."/>
            <person name="Markowitz V."/>
            <person name="Hugenholtz P."/>
            <person name="Kyrpides N.C."/>
            <person name="Klenk H.P."/>
            <person name="Lapidus A."/>
        </authorList>
    </citation>
    <scope>NUCLEOTIDE SEQUENCE [LARGE SCALE GENOMIC DNA]</scope>
    <source>
        <strain evidence="11">DSM 44963</strain>
    </source>
</reference>
<keyword evidence="10" id="KW-0808">Transferase</keyword>
<keyword evidence="10" id="KW-0723">Serine/threonine-protein kinase</keyword>
<dbReference type="eggNOG" id="COG0515">
    <property type="taxonomic scope" value="Bacteria"/>
</dbReference>
<keyword evidence="11" id="KW-1185">Reference proteome</keyword>
<dbReference type="CDD" id="cd00200">
    <property type="entry name" value="WD40"/>
    <property type="match status" value="2"/>
</dbReference>
<keyword evidence="10" id="KW-0418">Kinase</keyword>
<feature type="repeat" description="WD" evidence="5">
    <location>
        <begin position="1110"/>
        <end position="1151"/>
    </location>
</feature>
<dbReference type="InterPro" id="IPR001680">
    <property type="entry name" value="WD40_rpt"/>
</dbReference>
<dbReference type="SMART" id="SM00028">
    <property type="entry name" value="TPR"/>
    <property type="match status" value="2"/>
</dbReference>
<dbReference type="Pfam" id="PF00400">
    <property type="entry name" value="WD40"/>
    <property type="match status" value="13"/>
</dbReference>
<comment type="caution">
    <text evidence="10">The sequence shown here is derived from an EMBL/GenBank/DDBJ whole genome shotgun (WGS) entry which is preliminary data.</text>
</comment>
<dbReference type="Proteomes" id="UP000004508">
    <property type="component" value="Unassembled WGS sequence"/>
</dbReference>
<dbReference type="GO" id="GO:0004674">
    <property type="term" value="F:protein serine/threonine kinase activity"/>
    <property type="evidence" value="ECO:0007669"/>
    <property type="project" value="UniProtKB-KW"/>
</dbReference>
<evidence type="ECO:0000256" key="6">
    <source>
        <dbReference type="PROSITE-ProRule" id="PRU00339"/>
    </source>
</evidence>
<dbReference type="Pfam" id="PF13432">
    <property type="entry name" value="TPR_16"/>
    <property type="match status" value="1"/>
</dbReference>
<evidence type="ECO:0000256" key="3">
    <source>
        <dbReference type="ARBA" id="ARBA00022741"/>
    </source>
</evidence>
<evidence type="ECO:0000256" key="5">
    <source>
        <dbReference type="PROSITE-ProRule" id="PRU00221"/>
    </source>
</evidence>
<dbReference type="PROSITE" id="PS00107">
    <property type="entry name" value="PROTEIN_KINASE_ATP"/>
    <property type="match status" value="1"/>
</dbReference>
<accession>D6U883</accession>
<dbReference type="Gene3D" id="2.130.10.10">
    <property type="entry name" value="YVTN repeat-like/Quinoprotein amine dehydrogenase"/>
    <property type="match status" value="6"/>
</dbReference>
<dbReference type="InterPro" id="IPR011990">
    <property type="entry name" value="TPR-like_helical_dom_sf"/>
</dbReference>
<dbReference type="OrthoDB" id="136964at2"/>
<feature type="repeat" description="WD" evidence="5">
    <location>
        <begin position="1068"/>
        <end position="1109"/>
    </location>
</feature>
<dbReference type="PANTHER" id="PTHR19879:SF9">
    <property type="entry name" value="TRANSCRIPTION INITIATION FACTOR TFIID SUBUNIT 5"/>
    <property type="match status" value="1"/>
</dbReference>
<dbReference type="InterPro" id="IPR019734">
    <property type="entry name" value="TPR_rpt"/>
</dbReference>
<dbReference type="PROSITE" id="PS50082">
    <property type="entry name" value="WD_REPEATS_2"/>
    <property type="match status" value="10"/>
</dbReference>
<dbReference type="InterPro" id="IPR020472">
    <property type="entry name" value="WD40_PAC1"/>
</dbReference>
<dbReference type="Gene3D" id="1.10.510.10">
    <property type="entry name" value="Transferase(Phosphotransferase) domain 1"/>
    <property type="match status" value="1"/>
</dbReference>
<dbReference type="PROSITE" id="PS50011">
    <property type="entry name" value="PROTEIN_KINASE_DOM"/>
    <property type="match status" value="1"/>
</dbReference>
<dbReference type="SUPFAM" id="SSF50978">
    <property type="entry name" value="WD40 repeat-like"/>
    <property type="match status" value="2"/>
</dbReference>
<dbReference type="InterPro" id="IPR000719">
    <property type="entry name" value="Prot_kinase_dom"/>
</dbReference>
<feature type="domain" description="Protein kinase" evidence="9">
    <location>
        <begin position="85"/>
        <end position="359"/>
    </location>
</feature>
<evidence type="ECO:0000256" key="7">
    <source>
        <dbReference type="PROSITE-ProRule" id="PRU10141"/>
    </source>
</evidence>
<dbReference type="InterPro" id="IPR015943">
    <property type="entry name" value="WD40/YVTN_repeat-like_dom_sf"/>
</dbReference>
<feature type="repeat" description="TPR" evidence="6">
    <location>
        <begin position="379"/>
        <end position="412"/>
    </location>
</feature>
<dbReference type="Gene3D" id="1.25.40.10">
    <property type="entry name" value="Tetratricopeptide repeat domain"/>
    <property type="match status" value="1"/>
</dbReference>
<organism evidence="10 11">
    <name type="scientific">Ktedonobacter racemifer DSM 44963</name>
    <dbReference type="NCBI Taxonomy" id="485913"/>
    <lineage>
        <taxon>Bacteria</taxon>
        <taxon>Bacillati</taxon>
        <taxon>Chloroflexota</taxon>
        <taxon>Ktedonobacteria</taxon>
        <taxon>Ktedonobacterales</taxon>
        <taxon>Ktedonobacteraceae</taxon>
        <taxon>Ktedonobacter</taxon>
    </lineage>
</organism>
<dbReference type="CDD" id="cd14014">
    <property type="entry name" value="STKc_PknB_like"/>
    <property type="match status" value="1"/>
</dbReference>
<dbReference type="InParanoid" id="D6U883"/>
<keyword evidence="4 7" id="KW-0067">ATP-binding</keyword>
<feature type="repeat" description="WD" evidence="5">
    <location>
        <begin position="939"/>
        <end position="980"/>
    </location>
</feature>
<dbReference type="SUPFAM" id="SSF56112">
    <property type="entry name" value="Protein kinase-like (PK-like)"/>
    <property type="match status" value="1"/>
</dbReference>
<feature type="region of interest" description="Disordered" evidence="8">
    <location>
        <begin position="1"/>
        <end position="67"/>
    </location>
</feature>
<feature type="repeat" description="WD" evidence="5">
    <location>
        <begin position="690"/>
        <end position="731"/>
    </location>
</feature>
<evidence type="ECO:0000256" key="1">
    <source>
        <dbReference type="ARBA" id="ARBA00022574"/>
    </source>
</evidence>
<protein>
    <submittedName>
        <fullName evidence="10">Serine/threonine protein kinase with WD40 repeats</fullName>
    </submittedName>
</protein>
<dbReference type="PROSITE" id="PS50005">
    <property type="entry name" value="TPR"/>
    <property type="match status" value="1"/>
</dbReference>
<dbReference type="SUPFAM" id="SSF48452">
    <property type="entry name" value="TPR-like"/>
    <property type="match status" value="1"/>
</dbReference>
<feature type="repeat" description="WD" evidence="5">
    <location>
        <begin position="646"/>
        <end position="689"/>
    </location>
</feature>
<dbReference type="SMART" id="SM00220">
    <property type="entry name" value="S_TKc"/>
    <property type="match status" value="1"/>
</dbReference>
<evidence type="ECO:0000313" key="11">
    <source>
        <dbReference type="Proteomes" id="UP000004508"/>
    </source>
</evidence>
<name>D6U883_KTERA</name>
<dbReference type="Pfam" id="PF00069">
    <property type="entry name" value="Pkinase"/>
    <property type="match status" value="1"/>
</dbReference>
<dbReference type="PROSITE" id="PS00678">
    <property type="entry name" value="WD_REPEATS_1"/>
    <property type="match status" value="9"/>
</dbReference>
<gene>
    <name evidence="10" type="ORF">Krac_0645</name>
</gene>
<keyword evidence="6" id="KW-0802">TPR repeat</keyword>
<evidence type="ECO:0000256" key="4">
    <source>
        <dbReference type="ARBA" id="ARBA00022840"/>
    </source>
</evidence>
<dbReference type="PROSITE" id="PS00108">
    <property type="entry name" value="PROTEIN_KINASE_ST"/>
    <property type="match status" value="1"/>
</dbReference>
<keyword evidence="3 7" id="KW-0547">Nucleotide-binding</keyword>
<keyword evidence="2" id="KW-0677">Repeat</keyword>
<sequence>MNTQNWLSRLLRRKPDQQRTTHATQSSLSVPLPQSTDERDQDSTMGVSEQRVEQELHASPVGTPPASQGIRAAAWHIGDTLLDQYEVMGTLGEGGMGTVYKVHHRGWNIDLAVKSPKPALFARAGGKENFVREAETWVNLQLHPHIVSCYYVRIIDEIPRIFAEYVDGGSLADWIGSRRLYEGEQQQALERMLDVAIQFAWGLHAAHEQGLVHQDIKPANVMMTPDGVVKVTDFGLAKARAMASEQGSEEDNGLRSMLVSSRGMTPAYCSPEQAAGQALSRKTDMWSWGVSLLEMWVGEVTWRSGVLAREVLSSYEPQDTAIPPIPAEFVKLLARCFESRPEARPATMLEVASILQEIYAREIGQVYPREAPQAASMQADTLNNRALSLYDLGKVEQAMQVWEQALHVHPQHLETTYNRGIALWRQGAMADETLIHQMEMAQATHHSHGQASYLLAQVHLEQGKVYKALSLLEEASSLVDREGEVLKLYKLAQEEVTTNNLDSLLFQADQEHSSFRVGRVSLSADGRILASSIQNRDIILLWEKGSTGYSLRTFTFQGNHDWPGEHVSLSADGSFLAAGGSDQAVRLWEVSTGRCLHILQGYTMQGHTKAISSVCLSGDGSFLASSSWDETVRLWEVSTGRCLHILRGHTNGATSVSLSADGRWLASGEGRKDGTIRLWEVSTGYCLHIFQGHTGGVTSVSLSTDGRWLASGSEDTTIRLWEVSTGRCLRILRGHIGRVTSVSLSADGNWLASGGADKTIRLWEVSSGRCLCTFQQGSSTDSVSLSADGRWLASGEGGTRNVYLWRCHDSGFRGAFSPSRIHSYATVTQTEQHAMSLIKQAEQAYRENHFAGALGLLHRLRTLPGGERHPQSLEVWNKLSLVCSRRNFRTSWSDRVIAESEEAIYSVYLSADGRWLASGGGDKTVRVWEVSSGRCLHILQGHTKAISSVCLSGDGSFLASSSWDKTVRVWEVGTGRCLHTFSGYPDAVESVSLSADGRWFASAVRDDKICRVWEVNTRHCLGIFQGHTAKVGVVSLSVDGRWLASGSLGFDRTVRLWEVSTGRCVHILQGHTNWVSSVSFSADGRWLASGSLDRTVRLWEISTGRCVHILQGHTDCIDAVNLSADGRWLISGSRDTTVRLWEVSTGRCLHILRGHTSQVESVSLSTDGRWLASGSSDGTIHLWELDWELEAHDPADWDEGARPYLESFLTLHMPYVTELPPDRRSIAPDIQPALTRQGKPIWNEEDFQRLIRQLQYVGYGWLQPEGVRRQLGRMVRELQEPSILSNEEDKDNDA</sequence>
<dbReference type="SUPFAM" id="SSF82171">
    <property type="entry name" value="DPP6 N-terminal domain-like"/>
    <property type="match status" value="1"/>
</dbReference>
<dbReference type="RefSeq" id="WP_007922433.1">
    <property type="nucleotide sequence ID" value="NZ_ADVG01000005.1"/>
</dbReference>
<feature type="repeat" description="WD" evidence="5">
    <location>
        <begin position="897"/>
        <end position="938"/>
    </location>
</feature>
<feature type="repeat" description="WD" evidence="5">
    <location>
        <begin position="1152"/>
        <end position="1186"/>
    </location>
</feature>
<evidence type="ECO:0000313" key="10">
    <source>
        <dbReference type="EMBL" id="EFH80094.1"/>
    </source>
</evidence>
<feature type="repeat" description="WD" evidence="5">
    <location>
        <begin position="732"/>
        <end position="773"/>
    </location>
</feature>
<dbReference type="PROSITE" id="PS50294">
    <property type="entry name" value="WD_REPEATS_REGION"/>
    <property type="match status" value="9"/>
</dbReference>
<evidence type="ECO:0000256" key="8">
    <source>
        <dbReference type="SAM" id="MobiDB-lite"/>
    </source>
</evidence>
<dbReference type="InterPro" id="IPR019775">
    <property type="entry name" value="WD40_repeat_CS"/>
</dbReference>
<proteinExistence type="predicted"/>
<dbReference type="InterPro" id="IPR036322">
    <property type="entry name" value="WD40_repeat_dom_sf"/>
</dbReference>
<dbReference type="GO" id="GO:0005524">
    <property type="term" value="F:ATP binding"/>
    <property type="evidence" value="ECO:0007669"/>
    <property type="project" value="UniProtKB-UniRule"/>
</dbReference>
<dbReference type="STRING" id="485913.Krac_0645"/>
<dbReference type="InterPro" id="IPR017441">
    <property type="entry name" value="Protein_kinase_ATP_BS"/>
</dbReference>
<dbReference type="EMBL" id="ADVG01000005">
    <property type="protein sequence ID" value="EFH80094.1"/>
    <property type="molecule type" value="Genomic_DNA"/>
</dbReference>
<dbReference type="PRINTS" id="PR00320">
    <property type="entry name" value="GPROTEINBRPT"/>
</dbReference>
<dbReference type="PANTHER" id="PTHR19879">
    <property type="entry name" value="TRANSCRIPTION INITIATION FACTOR TFIID"/>
    <property type="match status" value="1"/>
</dbReference>
<dbReference type="SMART" id="SM00320">
    <property type="entry name" value="WD40"/>
    <property type="match status" value="14"/>
</dbReference>
<feature type="repeat" description="WD" evidence="5">
    <location>
        <begin position="604"/>
        <end position="645"/>
    </location>
</feature>
<dbReference type="InterPro" id="IPR008271">
    <property type="entry name" value="Ser/Thr_kinase_AS"/>
</dbReference>
<feature type="repeat" description="WD" evidence="5">
    <location>
        <begin position="567"/>
        <end position="598"/>
    </location>
</feature>
<feature type="compositionally biased region" description="Polar residues" evidence="8">
    <location>
        <begin position="20"/>
        <end position="35"/>
    </location>
</feature>
<dbReference type="InterPro" id="IPR011009">
    <property type="entry name" value="Kinase-like_dom_sf"/>
</dbReference>
<evidence type="ECO:0000256" key="2">
    <source>
        <dbReference type="ARBA" id="ARBA00022737"/>
    </source>
</evidence>
<evidence type="ECO:0000259" key="9">
    <source>
        <dbReference type="PROSITE" id="PS50011"/>
    </source>
</evidence>
<dbReference type="eggNOG" id="COG2319">
    <property type="taxonomic scope" value="Bacteria"/>
</dbReference>